<dbReference type="AlphaFoldDB" id="A0A6J6SJB0"/>
<dbReference type="EMBL" id="CAFBLJ010000031">
    <property type="protein sequence ID" value="CAB4866785.1"/>
    <property type="molecule type" value="Genomic_DNA"/>
</dbReference>
<dbReference type="EMBL" id="CAEZYH010000147">
    <property type="protein sequence ID" value="CAB4734735.1"/>
    <property type="molecule type" value="Genomic_DNA"/>
</dbReference>
<evidence type="ECO:0000313" key="3">
    <source>
        <dbReference type="EMBL" id="CAB4866785.1"/>
    </source>
</evidence>
<evidence type="ECO:0000313" key="2">
    <source>
        <dbReference type="EMBL" id="CAB4807796.1"/>
    </source>
</evidence>
<evidence type="ECO:0000313" key="1">
    <source>
        <dbReference type="EMBL" id="CAB4734735.1"/>
    </source>
</evidence>
<dbReference type="Gene3D" id="3.10.180.10">
    <property type="entry name" value="2,3-Dihydroxybiphenyl 1,2-Dioxygenase, domain 1"/>
    <property type="match status" value="1"/>
</dbReference>
<protein>
    <submittedName>
        <fullName evidence="1">Unannotated protein</fullName>
    </submittedName>
</protein>
<name>A0A6J6SJB0_9ZZZZ</name>
<reference evidence="1" key="1">
    <citation type="submission" date="2020-05" db="EMBL/GenBank/DDBJ databases">
        <authorList>
            <person name="Chiriac C."/>
            <person name="Salcher M."/>
            <person name="Ghai R."/>
            <person name="Kavagutti S V."/>
        </authorList>
    </citation>
    <scope>NUCLEOTIDE SEQUENCE</scope>
</reference>
<proteinExistence type="predicted"/>
<organism evidence="1">
    <name type="scientific">freshwater metagenome</name>
    <dbReference type="NCBI Taxonomy" id="449393"/>
    <lineage>
        <taxon>unclassified sequences</taxon>
        <taxon>metagenomes</taxon>
        <taxon>ecological metagenomes</taxon>
    </lineage>
</organism>
<dbReference type="CDD" id="cd06587">
    <property type="entry name" value="VOC"/>
    <property type="match status" value="1"/>
</dbReference>
<gene>
    <name evidence="1" type="ORF">UFOPK2658_01915</name>
    <name evidence="2" type="ORF">UFOPK3004_01040</name>
    <name evidence="3" type="ORF">UFOPK3304_00777</name>
</gene>
<dbReference type="EMBL" id="CAFAAL010000089">
    <property type="protein sequence ID" value="CAB4807796.1"/>
    <property type="molecule type" value="Genomic_DNA"/>
</dbReference>
<sequence>MTTIADVWLSSSIDPWRRLGFSDYSVAQPDGSMVSCVSVAGLGFRFLPQVVAPSASGSCATGWTVRSDDATTTSVDGVVTRVIAELQPVPGLTHQLAVTAIDHIVITTGSLERTCGAITEQLGLPLKRIRDAGHGVRQGFHRAGSLILEIVERPDLAPETPAEIWGVVFVVDDLDATVAWHGPDAVGAIRDAVQNGRRIASIKKEVGLGLPVALMSPHVR</sequence>
<dbReference type="SUPFAM" id="SSF54593">
    <property type="entry name" value="Glyoxalase/Bleomycin resistance protein/Dihydroxybiphenyl dioxygenase"/>
    <property type="match status" value="1"/>
</dbReference>
<accession>A0A6J6SJB0</accession>
<dbReference type="InterPro" id="IPR029068">
    <property type="entry name" value="Glyas_Bleomycin-R_OHBP_Dase"/>
</dbReference>